<gene>
    <name evidence="2" type="ORF">C7460_1493</name>
</gene>
<proteinExistence type="predicted"/>
<sequence length="157" mass="17425">MKPTLLTAILLWVLGSCSQQVQEQNSVYLQVNQKLLSEEVYTSEGFLFKKPKNWVSVNESQSGPPVFMNPVDSSFMLLSVPTPDLSSFNGPQSSEFVQNSIHFSQDVYQNETMVFFAVRMKNEIDSTGVIYVVPRASVDQLAPVIESSIGSIEPARG</sequence>
<keyword evidence="3" id="KW-1185">Reference proteome</keyword>
<keyword evidence="1" id="KW-0732">Signal</keyword>
<dbReference type="RefSeq" id="WP_115870553.1">
    <property type="nucleotide sequence ID" value="NZ_QREG01000049.1"/>
</dbReference>
<reference evidence="2 3" key="1">
    <citation type="submission" date="2018-07" db="EMBL/GenBank/DDBJ databases">
        <title>Genomic Encyclopedia of Type Strains, Phase IV (KMG-IV): sequencing the most valuable type-strain genomes for metagenomic binning, comparative biology and taxonomic classification.</title>
        <authorList>
            <person name="Goeker M."/>
        </authorList>
    </citation>
    <scope>NUCLEOTIDE SEQUENCE [LARGE SCALE GENOMIC DNA]</scope>
    <source>
        <strain evidence="2 3">DSM 4134</strain>
    </source>
</reference>
<organism evidence="2 3">
    <name type="scientific">Marinoscillum furvescens DSM 4134</name>
    <dbReference type="NCBI Taxonomy" id="1122208"/>
    <lineage>
        <taxon>Bacteria</taxon>
        <taxon>Pseudomonadati</taxon>
        <taxon>Bacteroidota</taxon>
        <taxon>Cytophagia</taxon>
        <taxon>Cytophagales</taxon>
        <taxon>Reichenbachiellaceae</taxon>
        <taxon>Marinoscillum</taxon>
    </lineage>
</organism>
<feature type="signal peptide" evidence="1">
    <location>
        <begin position="1"/>
        <end position="21"/>
    </location>
</feature>
<evidence type="ECO:0000313" key="2">
    <source>
        <dbReference type="EMBL" id="RED91305.1"/>
    </source>
</evidence>
<protein>
    <submittedName>
        <fullName evidence="2">Uncharacterized protein</fullName>
    </submittedName>
</protein>
<name>A0A3D9KVR1_MARFU</name>
<feature type="chain" id="PRO_5017688291" evidence="1">
    <location>
        <begin position="22"/>
        <end position="157"/>
    </location>
</feature>
<dbReference type="EMBL" id="QREG01000049">
    <property type="protein sequence ID" value="RED91305.1"/>
    <property type="molecule type" value="Genomic_DNA"/>
</dbReference>
<evidence type="ECO:0000256" key="1">
    <source>
        <dbReference type="SAM" id="SignalP"/>
    </source>
</evidence>
<accession>A0A3D9KVR1</accession>
<dbReference type="PROSITE" id="PS51257">
    <property type="entry name" value="PROKAR_LIPOPROTEIN"/>
    <property type="match status" value="1"/>
</dbReference>
<dbReference type="Proteomes" id="UP000256779">
    <property type="component" value="Unassembled WGS sequence"/>
</dbReference>
<comment type="caution">
    <text evidence="2">The sequence shown here is derived from an EMBL/GenBank/DDBJ whole genome shotgun (WGS) entry which is preliminary data.</text>
</comment>
<dbReference type="AlphaFoldDB" id="A0A3D9KVR1"/>
<evidence type="ECO:0000313" key="3">
    <source>
        <dbReference type="Proteomes" id="UP000256779"/>
    </source>
</evidence>